<gene>
    <name evidence="5" type="ORF">FD16_GL000221</name>
</gene>
<dbReference type="PROSITE" id="PS01124">
    <property type="entry name" value="HTH_ARAC_FAMILY_2"/>
    <property type="match status" value="1"/>
</dbReference>
<dbReference type="SMART" id="SM00342">
    <property type="entry name" value="HTH_ARAC"/>
    <property type="match status" value="1"/>
</dbReference>
<dbReference type="PATRIC" id="fig|1423807.3.peg.223"/>
<keyword evidence="6" id="KW-1185">Reference proteome</keyword>
<dbReference type="SUPFAM" id="SSF46689">
    <property type="entry name" value="Homeodomain-like"/>
    <property type="match status" value="2"/>
</dbReference>
<dbReference type="Proteomes" id="UP000051820">
    <property type="component" value="Unassembled WGS sequence"/>
</dbReference>
<evidence type="ECO:0000256" key="2">
    <source>
        <dbReference type="ARBA" id="ARBA00023125"/>
    </source>
</evidence>
<protein>
    <submittedName>
        <fullName evidence="5">AraC family transcriptional regulator</fullName>
    </submittedName>
</protein>
<dbReference type="InterPro" id="IPR018060">
    <property type="entry name" value="HTH_AraC"/>
</dbReference>
<evidence type="ECO:0000313" key="6">
    <source>
        <dbReference type="Proteomes" id="UP000051820"/>
    </source>
</evidence>
<dbReference type="InterPro" id="IPR009057">
    <property type="entry name" value="Homeodomain-like_sf"/>
</dbReference>
<keyword evidence="1" id="KW-0805">Transcription regulation</keyword>
<dbReference type="PANTHER" id="PTHR43280">
    <property type="entry name" value="ARAC-FAMILY TRANSCRIPTIONAL REGULATOR"/>
    <property type="match status" value="1"/>
</dbReference>
<name>A0A0R1W3M5_9LACO</name>
<evidence type="ECO:0000256" key="1">
    <source>
        <dbReference type="ARBA" id="ARBA00023015"/>
    </source>
</evidence>
<accession>A0A0R1W3M5</accession>
<organism evidence="5 6">
    <name type="scientific">Paucilactobacillus suebicus DSM 5007 = KCTC 3549</name>
    <dbReference type="NCBI Taxonomy" id="1423807"/>
    <lineage>
        <taxon>Bacteria</taxon>
        <taxon>Bacillati</taxon>
        <taxon>Bacillota</taxon>
        <taxon>Bacilli</taxon>
        <taxon>Lactobacillales</taxon>
        <taxon>Lactobacillaceae</taxon>
        <taxon>Paucilactobacillus</taxon>
    </lineage>
</organism>
<dbReference type="EMBL" id="AZGF01000010">
    <property type="protein sequence ID" value="KRM12146.1"/>
    <property type="molecule type" value="Genomic_DNA"/>
</dbReference>
<comment type="caution">
    <text evidence="5">The sequence shown here is derived from an EMBL/GenBank/DDBJ whole genome shotgun (WGS) entry which is preliminary data.</text>
</comment>
<dbReference type="InterPro" id="IPR018062">
    <property type="entry name" value="HTH_AraC-typ_CS"/>
</dbReference>
<keyword evidence="2" id="KW-0238">DNA-binding</keyword>
<dbReference type="eggNOG" id="COG2207">
    <property type="taxonomic scope" value="Bacteria"/>
</dbReference>
<dbReference type="Pfam" id="PF12833">
    <property type="entry name" value="HTH_18"/>
    <property type="match status" value="1"/>
</dbReference>
<keyword evidence="3" id="KW-0804">Transcription</keyword>
<dbReference type="InterPro" id="IPR020449">
    <property type="entry name" value="Tscrpt_reg_AraC-type_HTH"/>
</dbReference>
<proteinExistence type="predicted"/>
<evidence type="ECO:0000256" key="3">
    <source>
        <dbReference type="ARBA" id="ARBA00023163"/>
    </source>
</evidence>
<dbReference type="PANTHER" id="PTHR43280:SF28">
    <property type="entry name" value="HTH-TYPE TRANSCRIPTIONAL ACTIVATOR RHAS"/>
    <property type="match status" value="1"/>
</dbReference>
<evidence type="ECO:0000259" key="4">
    <source>
        <dbReference type="PROSITE" id="PS01124"/>
    </source>
</evidence>
<dbReference type="GO" id="GO:0003700">
    <property type="term" value="F:DNA-binding transcription factor activity"/>
    <property type="evidence" value="ECO:0007669"/>
    <property type="project" value="InterPro"/>
</dbReference>
<dbReference type="PRINTS" id="PR00032">
    <property type="entry name" value="HTHARAC"/>
</dbReference>
<reference evidence="5 6" key="1">
    <citation type="journal article" date="2015" name="Genome Announc.">
        <title>Expanding the biotechnology potential of lactobacilli through comparative genomics of 213 strains and associated genera.</title>
        <authorList>
            <person name="Sun Z."/>
            <person name="Harris H.M."/>
            <person name="McCann A."/>
            <person name="Guo C."/>
            <person name="Argimon S."/>
            <person name="Zhang W."/>
            <person name="Yang X."/>
            <person name="Jeffery I.B."/>
            <person name="Cooney J.C."/>
            <person name="Kagawa T.F."/>
            <person name="Liu W."/>
            <person name="Song Y."/>
            <person name="Salvetti E."/>
            <person name="Wrobel A."/>
            <person name="Rasinkangas P."/>
            <person name="Parkhill J."/>
            <person name="Rea M.C."/>
            <person name="O'Sullivan O."/>
            <person name="Ritari J."/>
            <person name="Douillard F.P."/>
            <person name="Paul Ross R."/>
            <person name="Yang R."/>
            <person name="Briner A.E."/>
            <person name="Felis G.E."/>
            <person name="de Vos W.M."/>
            <person name="Barrangou R."/>
            <person name="Klaenhammer T.R."/>
            <person name="Caufield P.W."/>
            <person name="Cui Y."/>
            <person name="Zhang H."/>
            <person name="O'Toole P.W."/>
        </authorList>
    </citation>
    <scope>NUCLEOTIDE SEQUENCE [LARGE SCALE GENOMIC DNA]</scope>
    <source>
        <strain evidence="5 6">DSM 5007</strain>
    </source>
</reference>
<evidence type="ECO:0000313" key="5">
    <source>
        <dbReference type="EMBL" id="KRM12146.1"/>
    </source>
</evidence>
<dbReference type="PROSITE" id="PS00041">
    <property type="entry name" value="HTH_ARAC_FAMILY_1"/>
    <property type="match status" value="1"/>
</dbReference>
<dbReference type="Gene3D" id="1.10.10.60">
    <property type="entry name" value="Homeodomain-like"/>
    <property type="match status" value="2"/>
</dbReference>
<dbReference type="AlphaFoldDB" id="A0A0R1W3M5"/>
<feature type="domain" description="HTH araC/xylS-type" evidence="4">
    <location>
        <begin position="273"/>
        <end position="371"/>
    </location>
</feature>
<dbReference type="GO" id="GO:0043565">
    <property type="term" value="F:sequence-specific DNA binding"/>
    <property type="evidence" value="ECO:0007669"/>
    <property type="project" value="InterPro"/>
</dbReference>
<sequence>MDNALASHLSEIAKVNVNIYHKFTKKATKKMFDYLIKQSENTCYYFNQNIVKYLAIAEWQNKKISSIVVLGPFLSNSDLKIYNIASKSKRIQNELSSLPILNKSEINSITSITASLINCGEAKVHMETDFQDDSHIVQDSGDLDDNFEQQVNERYKKQRELIDAIIDGNAKQADILTDGTPTSFFSPFVSRVPSSPLRSAKNIGFAYNTMCRIGAEQGGLEPVYVHLISEKYAIKIEQARDLNSIWHLIRTMAQEYCDLISDLHNKHYGRLVSATISYVNMHYSQQLTLTQIAHAVHSNLSVLSRNFSKETGQSLFEFINFQRIEFAKQLIRTENSKMNEIAINVGFNGQSYFAQCFKKIVGMSPSEYAKSRDLGHDLDAE</sequence>
<dbReference type="STRING" id="1423807.FD16_GL000221"/>
<dbReference type="RefSeq" id="WP_010621382.1">
    <property type="nucleotide sequence ID" value="NZ_AZGF01000010.1"/>
</dbReference>